<protein>
    <submittedName>
        <fullName evidence="1">Uncharacterized protein</fullName>
    </submittedName>
</protein>
<evidence type="ECO:0000313" key="2">
    <source>
        <dbReference type="Proteomes" id="UP000006860"/>
    </source>
</evidence>
<dbReference type="OrthoDB" id="277143at2"/>
<keyword evidence="2" id="KW-1185">Reference proteome</keyword>
<dbReference type="KEGG" id="pbs:Plabr_0474"/>
<dbReference type="Proteomes" id="UP000006860">
    <property type="component" value="Chromosome"/>
</dbReference>
<name>F0SS90_RUBBR</name>
<reference evidence="2" key="1">
    <citation type="submission" date="2011-02" db="EMBL/GenBank/DDBJ databases">
        <title>The complete genome of Planctomyces brasiliensis DSM 5305.</title>
        <authorList>
            <person name="Lucas S."/>
            <person name="Copeland A."/>
            <person name="Lapidus A."/>
            <person name="Bruce D."/>
            <person name="Goodwin L."/>
            <person name="Pitluck S."/>
            <person name="Kyrpides N."/>
            <person name="Mavromatis K."/>
            <person name="Pagani I."/>
            <person name="Ivanova N."/>
            <person name="Ovchinnikova G."/>
            <person name="Lu M."/>
            <person name="Detter J.C."/>
            <person name="Han C."/>
            <person name="Land M."/>
            <person name="Hauser L."/>
            <person name="Markowitz V."/>
            <person name="Cheng J.-F."/>
            <person name="Hugenholtz P."/>
            <person name="Woyke T."/>
            <person name="Wu D."/>
            <person name="Tindall B."/>
            <person name="Pomrenke H.G."/>
            <person name="Brambilla E."/>
            <person name="Klenk H.-P."/>
            <person name="Eisen J.A."/>
        </authorList>
    </citation>
    <scope>NUCLEOTIDE SEQUENCE [LARGE SCALE GENOMIC DNA]</scope>
    <source>
        <strain evidence="2">ATCC 49424 / DSM 5305 / JCM 21570 / NBRC 103401 / IFAM 1448</strain>
    </source>
</reference>
<gene>
    <name evidence="1" type="ordered locus">Plabr_0474</name>
</gene>
<dbReference type="RefSeq" id="WP_013626845.1">
    <property type="nucleotide sequence ID" value="NC_015174.1"/>
</dbReference>
<organism evidence="1 2">
    <name type="scientific">Rubinisphaera brasiliensis (strain ATCC 49424 / DSM 5305 / JCM 21570 / IAM 15109 / NBRC 103401 / IFAM 1448)</name>
    <name type="common">Planctomyces brasiliensis</name>
    <dbReference type="NCBI Taxonomy" id="756272"/>
    <lineage>
        <taxon>Bacteria</taxon>
        <taxon>Pseudomonadati</taxon>
        <taxon>Planctomycetota</taxon>
        <taxon>Planctomycetia</taxon>
        <taxon>Planctomycetales</taxon>
        <taxon>Planctomycetaceae</taxon>
        <taxon>Rubinisphaera</taxon>
    </lineage>
</organism>
<accession>F0SS90</accession>
<proteinExistence type="predicted"/>
<sequence length="101" mass="11590">MTAPLQTWDELAAYVHTTLCEQENLLSEQFPLETAPIHRRDEFCGVEFAVFGPRQIRLGAVWTAETNVVFFYNARGERFQTEQLPQRLTGIPERFQQGCAA</sequence>
<dbReference type="HOGENOM" id="CLU_2341174_0_0_0"/>
<dbReference type="EMBL" id="CP002546">
    <property type="protein sequence ID" value="ADY58101.1"/>
    <property type="molecule type" value="Genomic_DNA"/>
</dbReference>
<dbReference type="AlphaFoldDB" id="F0SS90"/>
<evidence type="ECO:0000313" key="1">
    <source>
        <dbReference type="EMBL" id="ADY58101.1"/>
    </source>
</evidence>